<dbReference type="EMBL" id="ML211672">
    <property type="protein sequence ID" value="TFK80994.1"/>
    <property type="molecule type" value="Genomic_DNA"/>
</dbReference>
<feature type="region of interest" description="Disordered" evidence="2">
    <location>
        <begin position="577"/>
        <end position="602"/>
    </location>
</feature>
<feature type="compositionally biased region" description="Low complexity" evidence="2">
    <location>
        <begin position="711"/>
        <end position="723"/>
    </location>
</feature>
<evidence type="ECO:0000259" key="4">
    <source>
        <dbReference type="PROSITE" id="PS51767"/>
    </source>
</evidence>
<dbReference type="STRING" id="1314778.A0A5C3NUJ3"/>
<dbReference type="PANTHER" id="PTHR47966:SF57">
    <property type="entry name" value="PEPTIDASE A1 DOMAIN-CONTAINING PROTEIN"/>
    <property type="match status" value="1"/>
</dbReference>
<keyword evidence="3" id="KW-0472">Membrane</keyword>
<sequence>MPFSRPAPNTRANPSRPWKGKERELAARDGGAEGTVIDLQLVQDSPYQSAYVAPVYLGSSGSKHLVQVDTGSSDLWITSTSCSSSLCNQVGGSKYDPSGSLATGTSVQIQYAEGEVDGPIVWDSVQLGGYDIDQQALISAANVNNEPLSSSFTGVMGLALPANSLIAQKIPPTESDAPDGASVSSNLFSITPISTAPGARFFGLALERPGSSRIPSVLGIGKHPPDVVPDPSKVQYANVLASSANGPQWWQASVRGINVYVDGVKKPVSLPSSASGLSVPTAILDSGVPLIITTNAIANGIYGALGISPAADGNYYLPCTTPINMTIQLDGRTEIPIHPLDMTYFPPNDASSENCIGVIQTPSQFPGLQLQLTDMILGVPFLRNTYTVLAYDPPFENGSFPLNSANGNMIENVRPRLGLMNLTDPVVAADEFHTVRVLKQSLGSVATTPASHSKGLSVGVEVLIGLLGFFGLCFALFGARWAYMRRKYKRAAAAAREAGDLYSVDKPGPYVFNELGYQLTPMKTDSDASGPSEDELRQKRFESYKRRQRSNMDSSYTDDSATTRVASYFEYEGGGKADEFGKLSPTPGIPDTPDTPQRGYFDPWGDTLVEDRRATLVENPADFDAALLSPPPRSARRTDSPRAMHHRTLSGGPGADTPLLSSHAHHRSLSGSGPDLRNLESSDIAEFGMDSPQTPMSMAGVGTARRSRRVSGMSGLSGMTGPGSPTPSPGSEHPPRARRSHESGQHFGVVAPPPAVVPASDPVVNTSRNDSRVSIIGHEP</sequence>
<evidence type="ECO:0000313" key="5">
    <source>
        <dbReference type="EMBL" id="TFK80994.1"/>
    </source>
</evidence>
<keyword evidence="3" id="KW-1133">Transmembrane helix</keyword>
<dbReference type="InterPro" id="IPR034164">
    <property type="entry name" value="Pepsin-like_dom"/>
</dbReference>
<dbReference type="SUPFAM" id="SSF50630">
    <property type="entry name" value="Acid proteases"/>
    <property type="match status" value="1"/>
</dbReference>
<keyword evidence="5" id="KW-0378">Hydrolase</keyword>
<accession>A0A5C3NUJ3</accession>
<dbReference type="InterPro" id="IPR033121">
    <property type="entry name" value="PEPTIDASE_A1"/>
</dbReference>
<dbReference type="PRINTS" id="PR00792">
    <property type="entry name" value="PEPSIN"/>
</dbReference>
<feature type="compositionally biased region" description="Low complexity" evidence="2">
    <location>
        <begin position="585"/>
        <end position="596"/>
    </location>
</feature>
<dbReference type="PROSITE" id="PS51767">
    <property type="entry name" value="PEPTIDASE_A1"/>
    <property type="match status" value="1"/>
</dbReference>
<dbReference type="GO" id="GO:0004190">
    <property type="term" value="F:aspartic-type endopeptidase activity"/>
    <property type="evidence" value="ECO:0007669"/>
    <property type="project" value="InterPro"/>
</dbReference>
<evidence type="ECO:0000256" key="2">
    <source>
        <dbReference type="SAM" id="MobiDB-lite"/>
    </source>
</evidence>
<dbReference type="InParanoid" id="A0A5C3NUJ3"/>
<dbReference type="GO" id="GO:0006508">
    <property type="term" value="P:proteolysis"/>
    <property type="evidence" value="ECO:0007669"/>
    <property type="project" value="UniProtKB-KW"/>
</dbReference>
<feature type="transmembrane region" description="Helical" evidence="3">
    <location>
        <begin position="462"/>
        <end position="483"/>
    </location>
</feature>
<dbReference type="Proteomes" id="UP000308197">
    <property type="component" value="Unassembled WGS sequence"/>
</dbReference>
<keyword evidence="6" id="KW-1185">Reference proteome</keyword>
<feature type="domain" description="Peptidase A1" evidence="4">
    <location>
        <begin position="51"/>
        <end position="403"/>
    </location>
</feature>
<dbReference type="PANTHER" id="PTHR47966">
    <property type="entry name" value="BETA-SITE APP-CLEAVING ENZYME, ISOFORM A-RELATED"/>
    <property type="match status" value="1"/>
</dbReference>
<dbReference type="AlphaFoldDB" id="A0A5C3NUJ3"/>
<evidence type="ECO:0000256" key="3">
    <source>
        <dbReference type="SAM" id="Phobius"/>
    </source>
</evidence>
<dbReference type="InterPro" id="IPR001461">
    <property type="entry name" value="Aspartic_peptidase_A1"/>
</dbReference>
<gene>
    <name evidence="5" type="ORF">K466DRAFT_591537</name>
</gene>
<dbReference type="Gene3D" id="2.40.70.10">
    <property type="entry name" value="Acid Proteases"/>
    <property type="match status" value="2"/>
</dbReference>
<evidence type="ECO:0000256" key="1">
    <source>
        <dbReference type="ARBA" id="ARBA00007447"/>
    </source>
</evidence>
<evidence type="ECO:0000313" key="6">
    <source>
        <dbReference type="Proteomes" id="UP000308197"/>
    </source>
</evidence>
<name>A0A5C3NUJ3_9APHY</name>
<dbReference type="CDD" id="cd05471">
    <property type="entry name" value="pepsin_like"/>
    <property type="match status" value="1"/>
</dbReference>
<comment type="similarity">
    <text evidence="1">Belongs to the peptidase A1 family.</text>
</comment>
<feature type="region of interest" description="Disordered" evidence="2">
    <location>
        <begin position="1"/>
        <end position="21"/>
    </location>
</feature>
<proteinExistence type="inferred from homology"/>
<organism evidence="5 6">
    <name type="scientific">Polyporus arcularius HHB13444</name>
    <dbReference type="NCBI Taxonomy" id="1314778"/>
    <lineage>
        <taxon>Eukaryota</taxon>
        <taxon>Fungi</taxon>
        <taxon>Dikarya</taxon>
        <taxon>Basidiomycota</taxon>
        <taxon>Agaricomycotina</taxon>
        <taxon>Agaricomycetes</taxon>
        <taxon>Polyporales</taxon>
        <taxon>Polyporaceae</taxon>
        <taxon>Polyporus</taxon>
    </lineage>
</organism>
<protein>
    <submittedName>
        <fullName evidence="5">Acid protease</fullName>
    </submittedName>
</protein>
<keyword evidence="3" id="KW-0812">Transmembrane</keyword>
<feature type="region of interest" description="Disordered" evidence="2">
    <location>
        <begin position="622"/>
        <end position="780"/>
    </location>
</feature>
<reference evidence="5 6" key="1">
    <citation type="journal article" date="2019" name="Nat. Ecol. Evol.">
        <title>Megaphylogeny resolves global patterns of mushroom evolution.</title>
        <authorList>
            <person name="Varga T."/>
            <person name="Krizsan K."/>
            <person name="Foldi C."/>
            <person name="Dima B."/>
            <person name="Sanchez-Garcia M."/>
            <person name="Sanchez-Ramirez S."/>
            <person name="Szollosi G.J."/>
            <person name="Szarkandi J.G."/>
            <person name="Papp V."/>
            <person name="Albert L."/>
            <person name="Andreopoulos W."/>
            <person name="Angelini C."/>
            <person name="Antonin V."/>
            <person name="Barry K.W."/>
            <person name="Bougher N.L."/>
            <person name="Buchanan P."/>
            <person name="Buyck B."/>
            <person name="Bense V."/>
            <person name="Catcheside P."/>
            <person name="Chovatia M."/>
            <person name="Cooper J."/>
            <person name="Damon W."/>
            <person name="Desjardin D."/>
            <person name="Finy P."/>
            <person name="Geml J."/>
            <person name="Haridas S."/>
            <person name="Hughes K."/>
            <person name="Justo A."/>
            <person name="Karasinski D."/>
            <person name="Kautmanova I."/>
            <person name="Kiss B."/>
            <person name="Kocsube S."/>
            <person name="Kotiranta H."/>
            <person name="LaButti K.M."/>
            <person name="Lechner B.E."/>
            <person name="Liimatainen K."/>
            <person name="Lipzen A."/>
            <person name="Lukacs Z."/>
            <person name="Mihaltcheva S."/>
            <person name="Morgado L.N."/>
            <person name="Niskanen T."/>
            <person name="Noordeloos M.E."/>
            <person name="Ohm R.A."/>
            <person name="Ortiz-Santana B."/>
            <person name="Ovrebo C."/>
            <person name="Racz N."/>
            <person name="Riley R."/>
            <person name="Savchenko A."/>
            <person name="Shiryaev A."/>
            <person name="Soop K."/>
            <person name="Spirin V."/>
            <person name="Szebenyi C."/>
            <person name="Tomsovsky M."/>
            <person name="Tulloss R.E."/>
            <person name="Uehling J."/>
            <person name="Grigoriev I.V."/>
            <person name="Vagvolgyi C."/>
            <person name="Papp T."/>
            <person name="Martin F.M."/>
            <person name="Miettinen O."/>
            <person name="Hibbett D.S."/>
            <person name="Nagy L.G."/>
        </authorList>
    </citation>
    <scope>NUCLEOTIDE SEQUENCE [LARGE SCALE GENOMIC DNA]</scope>
    <source>
        <strain evidence="5 6">HHB13444</strain>
    </source>
</reference>
<dbReference type="InterPro" id="IPR021109">
    <property type="entry name" value="Peptidase_aspartic_dom_sf"/>
</dbReference>
<keyword evidence="5" id="KW-0645">Protease</keyword>
<dbReference type="Pfam" id="PF00026">
    <property type="entry name" value="Asp"/>
    <property type="match status" value="1"/>
</dbReference>